<dbReference type="AlphaFoldDB" id="A0A1C2G9W9"/>
<protein>
    <recommendedName>
        <fullName evidence="2">Zinc-ribbon domain-containing protein</fullName>
    </recommendedName>
</protein>
<feature type="domain" description="Zinc-ribbon" evidence="2">
    <location>
        <begin position="3"/>
        <end position="25"/>
    </location>
</feature>
<name>A0A1C2G9W9_LIMRT</name>
<dbReference type="Proteomes" id="UP000095141">
    <property type="component" value="Unassembled WGS sequence"/>
</dbReference>
<gene>
    <name evidence="3" type="ORF">BFD03_05600</name>
</gene>
<evidence type="ECO:0000259" key="2">
    <source>
        <dbReference type="Pfam" id="PF13240"/>
    </source>
</evidence>
<evidence type="ECO:0000256" key="1">
    <source>
        <dbReference type="SAM" id="Phobius"/>
    </source>
</evidence>
<comment type="caution">
    <text evidence="3">The sequence shown here is derived from an EMBL/GenBank/DDBJ whole genome shotgun (WGS) entry which is preliminary data.</text>
</comment>
<feature type="transmembrane region" description="Helical" evidence="1">
    <location>
        <begin position="79"/>
        <end position="98"/>
    </location>
</feature>
<organism evidence="3 4">
    <name type="scientific">Limosilactobacillus reuteri</name>
    <name type="common">Lactobacillus reuteri</name>
    <dbReference type="NCBI Taxonomy" id="1598"/>
    <lineage>
        <taxon>Bacteria</taxon>
        <taxon>Bacillati</taxon>
        <taxon>Bacillota</taxon>
        <taxon>Bacilli</taxon>
        <taxon>Lactobacillales</taxon>
        <taxon>Lactobacillaceae</taxon>
        <taxon>Limosilactobacillus</taxon>
    </lineage>
</organism>
<dbReference type="Pfam" id="PF13240">
    <property type="entry name" value="Zn_Ribbon_1"/>
    <property type="match status" value="1"/>
</dbReference>
<evidence type="ECO:0000313" key="3">
    <source>
        <dbReference type="EMBL" id="OCX48226.1"/>
    </source>
</evidence>
<reference evidence="3 4" key="1">
    <citation type="submission" date="2016-08" db="EMBL/GenBank/DDBJ databases">
        <title>Probiotic bacterium isolated from chicken gut.</title>
        <authorList>
            <person name="Levy J.L."/>
            <person name="Hassan H.M."/>
            <person name="Mendoza M.A."/>
        </authorList>
    </citation>
    <scope>NUCLEOTIDE SEQUENCE [LARGE SCALE GENOMIC DNA]</scope>
    <source>
        <strain evidence="3 4">P43</strain>
    </source>
</reference>
<dbReference type="InterPro" id="IPR026870">
    <property type="entry name" value="Zinc_ribbon_dom"/>
</dbReference>
<dbReference type="InterPro" id="IPR038587">
    <property type="entry name" value="Ribosomal_eL40_sf"/>
</dbReference>
<evidence type="ECO:0000313" key="4">
    <source>
        <dbReference type="Proteomes" id="UP000095141"/>
    </source>
</evidence>
<dbReference type="RefSeq" id="WP_066035703.1">
    <property type="nucleotide sequence ID" value="NZ_CP136906.1"/>
</dbReference>
<proteinExistence type="predicted"/>
<keyword evidence="1" id="KW-0472">Membrane</keyword>
<dbReference type="EMBL" id="MCNS01000008">
    <property type="protein sequence ID" value="OCX48226.1"/>
    <property type="molecule type" value="Genomic_DNA"/>
</dbReference>
<keyword evidence="1" id="KW-0812">Transmembrane</keyword>
<accession>A0A1C2G9W9</accession>
<keyword evidence="1" id="KW-1133">Transmembrane helix</keyword>
<sequence>MKFCPNCGNKLQPGDKFCEKCGYNLTQDSQNDLDKGDIKKTTNKAKEQLGKQAKKNTTKIQDKLKNIDTSWFKQGNHKWYTVGAILVLVFLIFFVGRIRNNGGSLVPPRNITFSKMNGTRVWLSTEGGKGKDAIVDYIDVTKNGKFIQYQIFDDNITLGKVSKMSNSQLIKLGKEQDKKYFDESINEVKAYRDGKGQIGLQDDLMQNHDLKRELKLGEEVFYSYNGSVSHMKDIKFISESEYNRLKDKENKGIYVGLNYPTNLLPDDSNIAKFDKRQYNALIKNMQKVKYLAPEWQKIRVKNSTDDSGNKITSQKISYDSIDEFNDSGTFNKNVMSLSTSQKEKLANLIALSTEEFSVGKFKESESVSNMKQQHIVRLANNVLDDSYYEVITKDFFKPNRFKDDMTLSDPTSQTIYNSRYIGYQIGDDNYLLTKAQNNKQNAVFPKPSD</sequence>
<dbReference type="Gene3D" id="4.10.1060.50">
    <property type="match status" value="1"/>
</dbReference>